<evidence type="ECO:0000313" key="2">
    <source>
        <dbReference type="Proteomes" id="UP000241201"/>
    </source>
</evidence>
<sequence>MKEYHIESYQEMYKRVTIQKENLVEFYFNNPFPVYKLNLYHQSSKSRQRTYNRIQETYLDV</sequence>
<protein>
    <submittedName>
        <fullName evidence="1">Uncharacterized protein</fullName>
    </submittedName>
</protein>
<proteinExistence type="predicted"/>
<gene>
    <name evidence="1" type="ORF">C7U55_04830</name>
</gene>
<accession>A0A2T3G0F1</accession>
<organism evidence="1 2">
    <name type="scientific">Faecalibacillus faecis</name>
    <dbReference type="NCBI Taxonomy" id="1982628"/>
    <lineage>
        <taxon>Bacteria</taxon>
        <taxon>Bacillati</taxon>
        <taxon>Bacillota</taxon>
        <taxon>Erysipelotrichia</taxon>
        <taxon>Erysipelotrichales</taxon>
        <taxon>Coprobacillaceae</taxon>
        <taxon>Faecalibacillus</taxon>
    </lineage>
</organism>
<dbReference type="EMBL" id="PYLP01000004">
    <property type="protein sequence ID" value="PST40972.1"/>
    <property type="molecule type" value="Genomic_DNA"/>
</dbReference>
<comment type="caution">
    <text evidence="1">The sequence shown here is derived from an EMBL/GenBank/DDBJ whole genome shotgun (WGS) entry which is preliminary data.</text>
</comment>
<dbReference type="AlphaFoldDB" id="A0A2T3G0F1"/>
<keyword evidence="2" id="KW-1185">Reference proteome</keyword>
<dbReference type="GeneID" id="77470421"/>
<reference evidence="2" key="1">
    <citation type="submission" date="2018-03" db="EMBL/GenBank/DDBJ databases">
        <title>Lachnoclostridium SNUG30370 gen.nov., sp.nov., isolated from human faeces.</title>
        <authorList>
            <person name="Seo B."/>
            <person name="Jeon K."/>
            <person name="Ko G."/>
        </authorList>
    </citation>
    <scope>NUCLEOTIDE SEQUENCE [LARGE SCALE GENOMIC DNA]</scope>
    <source>
        <strain evidence="2">SNUG30370</strain>
    </source>
</reference>
<name>A0A2T3G0F1_9FIRM</name>
<dbReference type="RefSeq" id="WP_146139607.1">
    <property type="nucleotide sequence ID" value="NZ_PYLP01000004.1"/>
</dbReference>
<evidence type="ECO:0000313" key="1">
    <source>
        <dbReference type="EMBL" id="PST40972.1"/>
    </source>
</evidence>
<dbReference type="Proteomes" id="UP000241201">
    <property type="component" value="Unassembled WGS sequence"/>
</dbReference>